<sequence length="145" mass="15369">MLHRLSDLIKCSVGKKYVLMGRSWCERGAGADGGAARHAAAASSPNDAAAGALRASWLPSHLTHVPLSTRSHDHTPQALASRARSECRRNTAAASSVQPTVRETRIHFFDRAHGACAEIAPSRLAAADGPPAVLRACLTEQVRSQ</sequence>
<keyword evidence="3" id="KW-1185">Reference proteome</keyword>
<reference evidence="2" key="1">
    <citation type="submission" date="2022-03" db="EMBL/GenBank/DDBJ databases">
        <authorList>
            <person name="Lindestad O."/>
        </authorList>
    </citation>
    <scope>NUCLEOTIDE SEQUENCE</scope>
</reference>
<evidence type="ECO:0000313" key="3">
    <source>
        <dbReference type="Proteomes" id="UP000838756"/>
    </source>
</evidence>
<dbReference type="AlphaFoldDB" id="A0A8S4S6I0"/>
<dbReference type="EMBL" id="CAKXAJ010026111">
    <property type="protein sequence ID" value="CAH2256622.1"/>
    <property type="molecule type" value="Genomic_DNA"/>
</dbReference>
<feature type="region of interest" description="Disordered" evidence="1">
    <location>
        <begin position="66"/>
        <end position="98"/>
    </location>
</feature>
<protein>
    <submittedName>
        <fullName evidence="2">Jg19607 protein</fullName>
    </submittedName>
</protein>
<name>A0A8S4S6I0_9NEOP</name>
<evidence type="ECO:0000313" key="2">
    <source>
        <dbReference type="EMBL" id="CAH2256622.1"/>
    </source>
</evidence>
<dbReference type="OrthoDB" id="10512004at2759"/>
<gene>
    <name evidence="2" type="primary">jg19607</name>
    <name evidence="2" type="ORF">PAEG_LOCUS22936</name>
</gene>
<accession>A0A8S4S6I0</accession>
<dbReference type="Proteomes" id="UP000838756">
    <property type="component" value="Unassembled WGS sequence"/>
</dbReference>
<evidence type="ECO:0000256" key="1">
    <source>
        <dbReference type="SAM" id="MobiDB-lite"/>
    </source>
</evidence>
<comment type="caution">
    <text evidence="2">The sequence shown here is derived from an EMBL/GenBank/DDBJ whole genome shotgun (WGS) entry which is preliminary data.</text>
</comment>
<organism evidence="2 3">
    <name type="scientific">Pararge aegeria aegeria</name>
    <dbReference type="NCBI Taxonomy" id="348720"/>
    <lineage>
        <taxon>Eukaryota</taxon>
        <taxon>Metazoa</taxon>
        <taxon>Ecdysozoa</taxon>
        <taxon>Arthropoda</taxon>
        <taxon>Hexapoda</taxon>
        <taxon>Insecta</taxon>
        <taxon>Pterygota</taxon>
        <taxon>Neoptera</taxon>
        <taxon>Endopterygota</taxon>
        <taxon>Lepidoptera</taxon>
        <taxon>Glossata</taxon>
        <taxon>Ditrysia</taxon>
        <taxon>Papilionoidea</taxon>
        <taxon>Nymphalidae</taxon>
        <taxon>Satyrinae</taxon>
        <taxon>Satyrini</taxon>
        <taxon>Parargina</taxon>
        <taxon>Pararge</taxon>
    </lineage>
</organism>
<proteinExistence type="predicted"/>